<feature type="region of interest" description="Disordered" evidence="10">
    <location>
        <begin position="241"/>
        <end position="268"/>
    </location>
</feature>
<dbReference type="GO" id="GO:0061908">
    <property type="term" value="C:phagophore"/>
    <property type="evidence" value="ECO:0007669"/>
    <property type="project" value="TreeGrafter"/>
</dbReference>
<evidence type="ECO:0000256" key="1">
    <source>
        <dbReference type="ARBA" id="ARBA00004406"/>
    </source>
</evidence>
<keyword evidence="5" id="KW-0256">Endoplasmic reticulum</keyword>
<dbReference type="GO" id="GO:0034045">
    <property type="term" value="C:phagophore assembly site membrane"/>
    <property type="evidence" value="ECO:0007669"/>
    <property type="project" value="UniProtKB-SubCell"/>
</dbReference>
<comment type="catalytic activity">
    <reaction evidence="9">
        <text>a 1,2-diacyl-sn-glycero-3-phosphoethanolamine(in) = a 1,2-diacyl-sn-glycero-3-phosphoethanolamine(out)</text>
        <dbReference type="Rhea" id="RHEA:38895"/>
        <dbReference type="ChEBI" id="CHEBI:64612"/>
    </reaction>
</comment>
<dbReference type="PANTHER" id="PTHR13190:SF21">
    <property type="entry name" value="AUTOPHAGY-RELATED PROTEIN 2 HOMOLOG A"/>
    <property type="match status" value="1"/>
</dbReference>
<evidence type="ECO:0000313" key="13">
    <source>
        <dbReference type="Proteomes" id="UP000694701"/>
    </source>
</evidence>
<dbReference type="GO" id="GO:0006869">
    <property type="term" value="P:lipid transport"/>
    <property type="evidence" value="ECO:0007669"/>
    <property type="project" value="UniProtKB-KW"/>
</dbReference>
<feature type="compositionally biased region" description="Low complexity" evidence="10">
    <location>
        <begin position="1332"/>
        <end position="1349"/>
    </location>
</feature>
<keyword evidence="11" id="KW-1133">Transmembrane helix</keyword>
<evidence type="ECO:0000256" key="7">
    <source>
        <dbReference type="ARBA" id="ARBA00023136"/>
    </source>
</evidence>
<keyword evidence="6" id="KW-0445">Lipid transport</keyword>
<keyword evidence="11" id="KW-0812">Transmembrane</keyword>
<dbReference type="GO" id="GO:0034727">
    <property type="term" value="P:piecemeal microautophagy of the nucleus"/>
    <property type="evidence" value="ECO:0007669"/>
    <property type="project" value="TreeGrafter"/>
</dbReference>
<dbReference type="GO" id="GO:0032266">
    <property type="term" value="F:phosphatidylinositol-3-phosphate binding"/>
    <property type="evidence" value="ECO:0007669"/>
    <property type="project" value="TreeGrafter"/>
</dbReference>
<keyword evidence="4" id="KW-0813">Transport</keyword>
<evidence type="ECO:0000256" key="2">
    <source>
        <dbReference type="ARBA" id="ARBA00004623"/>
    </source>
</evidence>
<comment type="similarity">
    <text evidence="3">Belongs to the ATG2 family.</text>
</comment>
<feature type="transmembrane region" description="Helical" evidence="11">
    <location>
        <begin position="320"/>
        <end position="346"/>
    </location>
</feature>
<evidence type="ECO:0000256" key="5">
    <source>
        <dbReference type="ARBA" id="ARBA00022824"/>
    </source>
</evidence>
<name>A0A8C2KTC9_CYPCA</name>
<accession>A0A8C2KTC9</accession>
<keyword evidence="7 11" id="KW-0472">Membrane</keyword>
<dbReference type="PANTHER" id="PTHR13190">
    <property type="entry name" value="AUTOPHAGY-RELATED 2, ISOFORM A"/>
    <property type="match status" value="1"/>
</dbReference>
<evidence type="ECO:0000313" key="12">
    <source>
        <dbReference type="Ensembl" id="ENSCCRP00020114308.1"/>
    </source>
</evidence>
<comment type="catalytic activity">
    <reaction evidence="8">
        <text>a 1,2-diacyl-sn-glycero-3-phospho-L-serine(in) = a 1,2-diacyl-sn-glycero-3-phospho-L-serine(out)</text>
        <dbReference type="Rhea" id="RHEA:38663"/>
        <dbReference type="ChEBI" id="CHEBI:57262"/>
    </reaction>
</comment>
<dbReference type="GO" id="GO:0005789">
    <property type="term" value="C:endoplasmic reticulum membrane"/>
    <property type="evidence" value="ECO:0007669"/>
    <property type="project" value="UniProtKB-SubCell"/>
</dbReference>
<feature type="region of interest" description="Disordered" evidence="10">
    <location>
        <begin position="1329"/>
        <end position="1355"/>
    </location>
</feature>
<dbReference type="Ensembl" id="ENSCCRT00020124700.1">
    <property type="protein sequence ID" value="ENSCCRP00020114308.1"/>
    <property type="gene ID" value="ENSCCRG00020050819.1"/>
</dbReference>
<evidence type="ECO:0000256" key="8">
    <source>
        <dbReference type="ARBA" id="ARBA00024479"/>
    </source>
</evidence>
<dbReference type="GO" id="GO:0000045">
    <property type="term" value="P:autophagosome assembly"/>
    <property type="evidence" value="ECO:0007669"/>
    <property type="project" value="TreeGrafter"/>
</dbReference>
<comment type="subcellular location">
    <subcellularLocation>
        <location evidence="1">Endoplasmic reticulum membrane</location>
        <topology evidence="1">Peripheral membrane protein</topology>
    </subcellularLocation>
    <subcellularLocation>
        <location evidence="2">Preautophagosomal structure membrane</location>
        <topology evidence="2">Peripheral membrane protein</topology>
    </subcellularLocation>
</comment>
<evidence type="ECO:0000256" key="4">
    <source>
        <dbReference type="ARBA" id="ARBA00022448"/>
    </source>
</evidence>
<dbReference type="InterPro" id="IPR026849">
    <property type="entry name" value="ATG2"/>
</dbReference>
<dbReference type="GO" id="GO:0061723">
    <property type="term" value="P:glycophagy"/>
    <property type="evidence" value="ECO:0007669"/>
    <property type="project" value="TreeGrafter"/>
</dbReference>
<feature type="compositionally biased region" description="Polar residues" evidence="10">
    <location>
        <begin position="377"/>
        <end position="402"/>
    </location>
</feature>
<dbReference type="GO" id="GO:0061709">
    <property type="term" value="P:reticulophagy"/>
    <property type="evidence" value="ECO:0007669"/>
    <property type="project" value="TreeGrafter"/>
</dbReference>
<evidence type="ECO:0000256" key="10">
    <source>
        <dbReference type="SAM" id="MobiDB-lite"/>
    </source>
</evidence>
<evidence type="ECO:0000256" key="11">
    <source>
        <dbReference type="SAM" id="Phobius"/>
    </source>
</evidence>
<feature type="transmembrane region" description="Helical" evidence="11">
    <location>
        <begin position="358"/>
        <end position="377"/>
    </location>
</feature>
<proteinExistence type="inferred from homology"/>
<evidence type="ECO:0000256" key="9">
    <source>
        <dbReference type="ARBA" id="ARBA00024615"/>
    </source>
</evidence>
<sequence length="1795" mass="199253">MSRWLFPWSGSIKKRACRYLLQHYLGHFLEERLSLDQLSLDLYNGSGVIREINLDVWAVNELLESLGAPLEIVEGFVNSITVTIPWAALVTEHCTLEITGLQITCRPKYRTNGNWDSQGWSSCMTSSMQLAQECLKDPPEASEEPPAPLEGLEMFAQTIETVLRRIKVTFLDTIVRVEHHSQDAETGVALEMRIKRVDYCDEAVRDSSQTVPVDIHQPPAFLHKILQLNSVQLLYETLGGSQTDKTDENDDDASDAPQSLHPTPKPPEPLLIGQCSGFIETTVKIKQNEMLPGPKLELDGKVGCLHLLLSPSQITHLTDLLSSLCIEISGSMSTLFSVCLSLLICFMSRFLPFQMRYIIIWLFMFFSMGPGMTSSVLSTRSGSELSDSDMESSIHSQSSLAPTNPLYPQGMLNCPRRYPVPGSLSSLPQCSRPPSMYLNLGQSEPVKPDSLLRLSLGGVTLTVLEQDPPPGPDGLSSLAEVSRLFFHELVFFKDGMFSERDFHNLRGSFAKACPHSHIRMTGAAVQLTCEMRSAGRHTRATTSDLSFSRLELLECLWESGGPQYTEVHGIPTNSCSQMGSRRRVIRRDSSLRIELGELNSELDLDIIGRLEDILQALRHCPLHSSLLLQSPYAVLKVRFPIPDLRPLGLRRPLSQRAVRNEILSLQISNLELKSQQGPDIQQDGPCRVYEGWEGEAFPCIRVQKSPDPDGIPRDLGLGSMSLENPCELREKNSSPFSSNRTMFETEEMVIPADPEEMDEFQAQCICQCQYVVDITFPVAYILLPSKEAFLSIYNRYCATLQENELLKKISPTKQSKKRKKQLDPQSSHALTGRKMDFCHGELILDLEGGKIFSVSQHQNNPNLNFLTIESRRVELYHRAEVPDSPIPVKLEMPRFTSPGHLDPTIYPTEVGVSSVGGRETNVQMLSTAIKITLDLERNVKEFLVALRLHGATLRHHMALTNHSWHEQIVDFLDVIDDDILGYTPPAVITVLHTHLATCAVDYRPLYLPLRVLFTAESFSLSSNIIVDTATFHLRFILDDSALYLSDKCESDTVDLRRDYVCVLDIDLLELAITTWKGTDSSKLTQPLFELRCSNNVVHVHTCADSCAALVNMLQYLVSQSDLHPPPRHTSPTEIAGQKLLLSESPASLPPCPPAETAEINQCDLTDALIDTERILQEETQDPASPVSVYLFPGEAPKLRPSVLEGEESDIDGLVSTAMEAHADMMLEEGSEGSTDNDDFCILEAPGMGIPPRDGEPVVTVLSQGPIKVRDGYYSRPRGSSDLLRAPARFPVPQNRVVLREVSVVWHLYGGKDFGGKPSSAHTLQSLRMSVDSAPGARGSPSRSAGPSRPQNSWRWVGGSGRQHTLLMEIQLTKVSFQHETYPVVAPPAAGPDADELGLGEQPISRQVFIVQELEIRDRLASSQINKFLYLYTSESMPRRAHSNMLTVKALQVMPESGLGGPECCLRVSLLPLRLNIDQDALFFLKDFFSNMAAGVNPYLAIDPAQSSSSAGSSSSSDQPIYFREFRFTSEVPIWLDYQGKHVVIEQGTFAGILIGLAQLNCSELKLKRLCCRHGLLGVDKVIQYAVNEWLIDIRKNQLPGILGGVGPMHSVVQLFHGVRDLFWMPIEQYRKDGRIIRGLQRGAASFGTSTASAALELSNRLVQAIQATAETVYDILSPTPPLTRYITEGRPTPRPRRTPQPADLREGVAKAYDTVREGVIDTAQTLCDVASRGHEQKGLPGAVGGVLRQIPPTVVRPLIVASEATSNLLGGMRNQIKPDARKEDFLKWRTEDGQE</sequence>
<dbReference type="GO" id="GO:0043495">
    <property type="term" value="F:protein-membrane adaptor activity"/>
    <property type="evidence" value="ECO:0007669"/>
    <property type="project" value="TreeGrafter"/>
</dbReference>
<dbReference type="GO" id="GO:0000422">
    <property type="term" value="P:autophagy of mitochondrion"/>
    <property type="evidence" value="ECO:0007669"/>
    <property type="project" value="TreeGrafter"/>
</dbReference>
<feature type="region of interest" description="Disordered" evidence="10">
    <location>
        <begin position="377"/>
        <end position="405"/>
    </location>
</feature>
<evidence type="ECO:0000256" key="3">
    <source>
        <dbReference type="ARBA" id="ARBA00009714"/>
    </source>
</evidence>
<evidence type="ECO:0000256" key="6">
    <source>
        <dbReference type="ARBA" id="ARBA00023055"/>
    </source>
</evidence>
<reference evidence="12" key="1">
    <citation type="submission" date="2025-08" db="UniProtKB">
        <authorList>
            <consortium name="Ensembl"/>
        </authorList>
    </citation>
    <scope>IDENTIFICATION</scope>
</reference>
<organism evidence="12 13">
    <name type="scientific">Cyprinus carpio</name>
    <name type="common">Common carp</name>
    <dbReference type="NCBI Taxonomy" id="7962"/>
    <lineage>
        <taxon>Eukaryota</taxon>
        <taxon>Metazoa</taxon>
        <taxon>Chordata</taxon>
        <taxon>Craniata</taxon>
        <taxon>Vertebrata</taxon>
        <taxon>Euteleostomi</taxon>
        <taxon>Actinopterygii</taxon>
        <taxon>Neopterygii</taxon>
        <taxon>Teleostei</taxon>
        <taxon>Ostariophysi</taxon>
        <taxon>Cypriniformes</taxon>
        <taxon>Cyprinidae</taxon>
        <taxon>Cyprininae</taxon>
        <taxon>Cyprinus</taxon>
    </lineage>
</organism>
<dbReference type="Pfam" id="PF13329">
    <property type="entry name" value="ATG2_CAD"/>
    <property type="match status" value="3"/>
</dbReference>
<dbReference type="Proteomes" id="UP000694701">
    <property type="component" value="Unplaced"/>
</dbReference>
<protein>
    <submittedName>
        <fullName evidence="12">Autophagy related 2A</fullName>
    </submittedName>
</protein>